<dbReference type="GO" id="GO:0005509">
    <property type="term" value="F:calcium ion binding"/>
    <property type="evidence" value="ECO:0007669"/>
    <property type="project" value="UniProtKB-UniRule"/>
</dbReference>
<evidence type="ECO:0000256" key="5">
    <source>
        <dbReference type="ARBA" id="ARBA00022692"/>
    </source>
</evidence>
<reference evidence="22" key="2">
    <citation type="submission" date="2004-02" db="EMBL/GenBank/DDBJ databases">
        <authorList>
            <consortium name="Genoscope"/>
            <consortium name="Whitehead Institute Centre for Genome Research"/>
        </authorList>
    </citation>
    <scope>NUCLEOTIDE SEQUENCE</scope>
</reference>
<dbReference type="AlphaFoldDB" id="Q4SKV9"/>
<dbReference type="GO" id="GO:0016342">
    <property type="term" value="C:catenin complex"/>
    <property type="evidence" value="ECO:0007669"/>
    <property type="project" value="TreeGrafter"/>
</dbReference>
<evidence type="ECO:0000256" key="16">
    <source>
        <dbReference type="ARBA" id="ARBA00040456"/>
    </source>
</evidence>
<dbReference type="Gene3D" id="2.60.40.60">
    <property type="entry name" value="Cadherins"/>
    <property type="match status" value="5"/>
</dbReference>
<dbReference type="GO" id="GO:0007043">
    <property type="term" value="P:cell-cell junction assembly"/>
    <property type="evidence" value="ECO:0007669"/>
    <property type="project" value="TreeGrafter"/>
</dbReference>
<organism evidence="22">
    <name type="scientific">Tetraodon nigroviridis</name>
    <name type="common">Spotted green pufferfish</name>
    <name type="synonym">Chelonodon nigroviridis</name>
    <dbReference type="NCBI Taxonomy" id="99883"/>
    <lineage>
        <taxon>Eukaryota</taxon>
        <taxon>Metazoa</taxon>
        <taxon>Chordata</taxon>
        <taxon>Craniata</taxon>
        <taxon>Vertebrata</taxon>
        <taxon>Euteleostomi</taxon>
        <taxon>Actinopterygii</taxon>
        <taxon>Neopterygii</taxon>
        <taxon>Teleostei</taxon>
        <taxon>Neoteleostei</taxon>
        <taxon>Acanthomorphata</taxon>
        <taxon>Eupercaria</taxon>
        <taxon>Tetraodontiformes</taxon>
        <taxon>Tetradontoidea</taxon>
        <taxon>Tetraodontidae</taxon>
        <taxon>Tetraodon</taxon>
    </lineage>
</organism>
<dbReference type="FunFam" id="2.60.40.60:FF:000012">
    <property type="entry name" value="Cadherin 24"/>
    <property type="match status" value="1"/>
</dbReference>
<feature type="chain" id="PRO_5004243789" description="Cadherin-20" evidence="20">
    <location>
        <begin position="29"/>
        <end position="847"/>
    </location>
</feature>
<dbReference type="InterPro" id="IPR015919">
    <property type="entry name" value="Cadherin-like_sf"/>
</dbReference>
<sequence length="847" mass="94013">MGGRLRLWSVLLTAVLALLSLLPHSLLGNPAEEEVAERSLLLRRAKRGWVWNQFFVLEEYTGLEPLYIGKSVLSNAEQLHSDMDKGDGSIKYILTGEGAGTTFTIDDSTGDIHAIQRLDREMKAQYILRAQARNRLTDRPLEPESEFIVKIQDINDNEPRFLDGPYWATVPEMSQIGENMGQQASVVSKNCVKNDIQTRHFCLSAGTSVIQVSATDADDPTYGNSARVVYSILEGQPYFSVDAKTGMLRVSLADMDRETRENYTVVIQAKDMGGQLGGLAGTTTVNVMLTDINDNPPMFDQSKRAGARLTARHRIAQLRASFQTYFTLNSGLYQMSIPETAPVGSVVGRIWAKDRDIGINAEMKYSIIDGDGRDTFDISTDPTNLFGIITVKKPLDFETKLSYTLKVEGANTHVDPHVHHRGPFKDVTIVHVSVEDVDEPPLFDSPAYLLELSEDAEIGTVVKTVSARDPDSANNTVRYSIERTSDLDKYFYIDITSGALMTVRTLDREEMSWHNITVLAMEMNNPSQIASASVAVKITDVNDNPPSLTQYLEAYVCENAKAGQLIQMVTALDVDEPQGGHRFSYSLAPEVADNPNFTLRDNQDNTAWILTRRGGWSQQKQTVFLLPIVISDSEHTSTSTLTISVCTCDREGKVLSCSAEAYSLPASLSTGALITILASIFVLLVLIQLMLTLCTHRKKKPCLYDVEENVHENIVRYDDEGGGEEDTEAFDFALMWNLQEAHHPLGKMRQDMLPEIESLSRYVPQACVHGGGDSTVHRYVLAKILEADMDLCTPPYDSLHIYAYEGEGSVAESLSSLQSGTSNTDHEYDYLNDWGPRFGKLAEMYGV</sequence>
<evidence type="ECO:0000256" key="13">
    <source>
        <dbReference type="ARBA" id="ARBA00023136"/>
    </source>
</evidence>
<dbReference type="CDD" id="cd11304">
    <property type="entry name" value="Cadherin_repeat"/>
    <property type="match status" value="5"/>
</dbReference>
<keyword evidence="13 19" id="KW-0472">Membrane</keyword>
<keyword evidence="11" id="KW-0965">Cell junction</keyword>
<evidence type="ECO:0000256" key="18">
    <source>
        <dbReference type="RuleBase" id="RU003318"/>
    </source>
</evidence>
<evidence type="ECO:0000256" key="7">
    <source>
        <dbReference type="ARBA" id="ARBA00022729"/>
    </source>
</evidence>
<dbReference type="GO" id="GO:0044331">
    <property type="term" value="P:cell-cell adhesion mediated by cadherin"/>
    <property type="evidence" value="ECO:0007669"/>
    <property type="project" value="TreeGrafter"/>
</dbReference>
<evidence type="ECO:0000256" key="12">
    <source>
        <dbReference type="ARBA" id="ARBA00022989"/>
    </source>
</evidence>
<keyword evidence="12 19" id="KW-1133">Transmembrane helix</keyword>
<feature type="domain" description="Cadherin" evidence="21">
    <location>
        <begin position="81"/>
        <end position="161"/>
    </location>
</feature>
<proteinExistence type="predicted"/>
<feature type="domain" description="Cadherin" evidence="21">
    <location>
        <begin position="206"/>
        <end position="299"/>
    </location>
</feature>
<dbReference type="EMBL" id="CAAE01014565">
    <property type="protein sequence ID" value="CAF98723.1"/>
    <property type="molecule type" value="Genomic_DNA"/>
</dbReference>
<keyword evidence="7 20" id="KW-0732">Signal</keyword>
<evidence type="ECO:0000256" key="8">
    <source>
        <dbReference type="ARBA" id="ARBA00022737"/>
    </source>
</evidence>
<dbReference type="GO" id="GO:0002009">
    <property type="term" value="P:morphogenesis of an epithelium"/>
    <property type="evidence" value="ECO:0007669"/>
    <property type="project" value="UniProtKB-ARBA"/>
</dbReference>
<dbReference type="SMART" id="SM00112">
    <property type="entry name" value="CA"/>
    <property type="match status" value="5"/>
</dbReference>
<dbReference type="GO" id="GO:0005912">
    <property type="term" value="C:adherens junction"/>
    <property type="evidence" value="ECO:0007669"/>
    <property type="project" value="UniProtKB-SubCell"/>
</dbReference>
<dbReference type="FunFam" id="2.60.40.60:FF:000017">
    <property type="entry name" value="Cadherin 24"/>
    <property type="match status" value="1"/>
</dbReference>
<dbReference type="OrthoDB" id="6252479at2759"/>
<evidence type="ECO:0000256" key="3">
    <source>
        <dbReference type="ARBA" id="ARBA00022475"/>
    </source>
</evidence>
<dbReference type="InterPro" id="IPR002126">
    <property type="entry name" value="Cadherin-like_dom"/>
</dbReference>
<evidence type="ECO:0000256" key="14">
    <source>
        <dbReference type="ARBA" id="ARBA00023180"/>
    </source>
</evidence>
<dbReference type="GO" id="GO:0000902">
    <property type="term" value="P:cell morphogenesis"/>
    <property type="evidence" value="ECO:0007669"/>
    <property type="project" value="TreeGrafter"/>
</dbReference>
<evidence type="ECO:0000256" key="2">
    <source>
        <dbReference type="ARBA" id="ARBA00004536"/>
    </source>
</evidence>
<keyword evidence="10 18" id="KW-0130">Cell adhesion</keyword>
<reference evidence="22" key="1">
    <citation type="journal article" date="2004" name="Nature">
        <title>Genome duplication in the teleost fish Tetraodon nigroviridis reveals the early vertebrate proto-karyotype.</title>
        <authorList>
            <person name="Jaillon O."/>
            <person name="Aury J.-M."/>
            <person name="Brunet F."/>
            <person name="Petit J.-L."/>
            <person name="Stange-Thomann N."/>
            <person name="Mauceli E."/>
            <person name="Bouneau L."/>
            <person name="Fischer C."/>
            <person name="Ozouf-Costaz C."/>
            <person name="Bernot A."/>
            <person name="Nicaud S."/>
            <person name="Jaffe D."/>
            <person name="Fisher S."/>
            <person name="Lutfalla G."/>
            <person name="Dossat C."/>
            <person name="Segurens B."/>
            <person name="Dasilva C."/>
            <person name="Salanoubat M."/>
            <person name="Levy M."/>
            <person name="Boudet N."/>
            <person name="Castellano S."/>
            <person name="Anthouard V."/>
            <person name="Jubin C."/>
            <person name="Castelli V."/>
            <person name="Katinka M."/>
            <person name="Vacherie B."/>
            <person name="Biemont C."/>
            <person name="Skalli Z."/>
            <person name="Cattolico L."/>
            <person name="Poulain J."/>
            <person name="De Berardinis V."/>
            <person name="Cruaud C."/>
            <person name="Duprat S."/>
            <person name="Brottier P."/>
            <person name="Coutanceau J.-P."/>
            <person name="Gouzy J."/>
            <person name="Parra G."/>
            <person name="Lardier G."/>
            <person name="Chapple C."/>
            <person name="McKernan K.J."/>
            <person name="McEwan P."/>
            <person name="Bosak S."/>
            <person name="Kellis M."/>
            <person name="Volff J.-N."/>
            <person name="Guigo R."/>
            <person name="Zody M.C."/>
            <person name="Mesirov J."/>
            <person name="Lindblad-Toh K."/>
            <person name="Birren B."/>
            <person name="Nusbaum C."/>
            <person name="Kahn D."/>
            <person name="Robinson-Rechavi M."/>
            <person name="Laudet V."/>
            <person name="Schachter V."/>
            <person name="Quetier F."/>
            <person name="Saurin W."/>
            <person name="Scarpelli C."/>
            <person name="Wincker P."/>
            <person name="Lander E.S."/>
            <person name="Weissenbach J."/>
            <person name="Roest Crollius H."/>
        </authorList>
    </citation>
    <scope>NUCLEOTIDE SEQUENCE [LARGE SCALE GENOMIC DNA]</scope>
</reference>
<evidence type="ECO:0000256" key="11">
    <source>
        <dbReference type="ARBA" id="ARBA00022949"/>
    </source>
</evidence>
<dbReference type="GO" id="GO:0045296">
    <property type="term" value="F:cadherin binding"/>
    <property type="evidence" value="ECO:0007669"/>
    <property type="project" value="TreeGrafter"/>
</dbReference>
<feature type="domain" description="Cadherin" evidence="21">
    <location>
        <begin position="444"/>
        <end position="548"/>
    </location>
</feature>
<keyword evidence="8" id="KW-0677">Repeat</keyword>
<dbReference type="FunFam" id="4.10.900.10:FF:000001">
    <property type="entry name" value="Cadherin 2"/>
    <property type="match status" value="1"/>
</dbReference>
<dbReference type="SUPFAM" id="SSF49313">
    <property type="entry name" value="Cadherin-like"/>
    <property type="match status" value="5"/>
</dbReference>
<evidence type="ECO:0000313" key="22">
    <source>
        <dbReference type="EMBL" id="CAF98723.1"/>
    </source>
</evidence>
<dbReference type="GO" id="GO:0007156">
    <property type="term" value="P:homophilic cell adhesion via plasma membrane adhesion molecules"/>
    <property type="evidence" value="ECO:0007669"/>
    <property type="project" value="InterPro"/>
</dbReference>
<evidence type="ECO:0000256" key="19">
    <source>
        <dbReference type="SAM" id="Phobius"/>
    </source>
</evidence>
<protein>
    <recommendedName>
        <fullName evidence="16">Cadherin-20</fullName>
    </recommendedName>
</protein>
<evidence type="ECO:0000256" key="15">
    <source>
        <dbReference type="ARBA" id="ARBA00037319"/>
    </source>
</evidence>
<dbReference type="InterPro" id="IPR027397">
    <property type="entry name" value="Catenin-bd_sf"/>
</dbReference>
<dbReference type="GO" id="GO:0008013">
    <property type="term" value="F:beta-catenin binding"/>
    <property type="evidence" value="ECO:0007669"/>
    <property type="project" value="TreeGrafter"/>
</dbReference>
<feature type="non-terminal residue" evidence="22">
    <location>
        <position position="847"/>
    </location>
</feature>
<dbReference type="PANTHER" id="PTHR24027:SF84">
    <property type="entry name" value="CADHERIN-20"/>
    <property type="match status" value="1"/>
</dbReference>
<dbReference type="PRINTS" id="PR00205">
    <property type="entry name" value="CADHERIN"/>
</dbReference>
<dbReference type="FunFam" id="2.60.40.60:FF:000009">
    <property type="entry name" value="Cadherin 24"/>
    <property type="match status" value="1"/>
</dbReference>
<dbReference type="Pfam" id="PF00028">
    <property type="entry name" value="Cadherin"/>
    <property type="match status" value="4"/>
</dbReference>
<evidence type="ECO:0000256" key="17">
    <source>
        <dbReference type="PROSITE-ProRule" id="PRU00043"/>
    </source>
</evidence>
<accession>Q4SKV9</accession>
<name>Q4SKV9_TETNG</name>
<dbReference type="GO" id="GO:0016339">
    <property type="term" value="P:calcium-dependent cell-cell adhesion via plasma membrane cell adhesion molecules"/>
    <property type="evidence" value="ECO:0007669"/>
    <property type="project" value="TreeGrafter"/>
</dbReference>
<dbReference type="FunFam" id="2.60.40.60:FF:000014">
    <property type="entry name" value="Cadherin 8"/>
    <property type="match status" value="1"/>
</dbReference>
<keyword evidence="5 18" id="KW-0812">Transmembrane</keyword>
<keyword evidence="9 17" id="KW-0106">Calcium</keyword>
<dbReference type="Pfam" id="PF01049">
    <property type="entry name" value="CADH_Y-type_LIR"/>
    <property type="match status" value="1"/>
</dbReference>
<keyword evidence="3" id="KW-1003">Cell membrane</keyword>
<evidence type="ECO:0000259" key="21">
    <source>
        <dbReference type="PROSITE" id="PS50268"/>
    </source>
</evidence>
<evidence type="ECO:0000256" key="6">
    <source>
        <dbReference type="ARBA" id="ARBA00022723"/>
    </source>
</evidence>
<evidence type="ECO:0000256" key="4">
    <source>
        <dbReference type="ARBA" id="ARBA00022685"/>
    </source>
</evidence>
<keyword evidence="4" id="KW-0165">Cleavage on pair of basic residues</keyword>
<evidence type="ECO:0000256" key="9">
    <source>
        <dbReference type="ARBA" id="ARBA00022837"/>
    </source>
</evidence>
<feature type="domain" description="Cadherin" evidence="21">
    <location>
        <begin position="329"/>
        <end position="443"/>
    </location>
</feature>
<feature type="domain" description="Cadherin" evidence="21">
    <location>
        <begin position="548"/>
        <end position="655"/>
    </location>
</feature>
<dbReference type="FunFam" id="2.60.40.60:FF:000008">
    <property type="entry name" value="Cadherin 24"/>
    <property type="match status" value="1"/>
</dbReference>
<dbReference type="GO" id="GO:0016477">
    <property type="term" value="P:cell migration"/>
    <property type="evidence" value="ECO:0007669"/>
    <property type="project" value="TreeGrafter"/>
</dbReference>
<keyword evidence="14" id="KW-0325">Glycoprotein</keyword>
<dbReference type="PROSITE" id="PS00232">
    <property type="entry name" value="CADHERIN_1"/>
    <property type="match status" value="3"/>
</dbReference>
<dbReference type="Gene3D" id="4.10.900.10">
    <property type="entry name" value="TCF3-CBD (Catenin binding domain)"/>
    <property type="match status" value="1"/>
</dbReference>
<keyword evidence="6" id="KW-0479">Metal-binding</keyword>
<dbReference type="PANTHER" id="PTHR24027">
    <property type="entry name" value="CADHERIN-23"/>
    <property type="match status" value="1"/>
</dbReference>
<feature type="transmembrane region" description="Helical" evidence="19">
    <location>
        <begin position="671"/>
        <end position="691"/>
    </location>
</feature>
<dbReference type="PROSITE" id="PS50268">
    <property type="entry name" value="CADHERIN_2"/>
    <property type="match status" value="5"/>
</dbReference>
<feature type="signal peptide" evidence="20">
    <location>
        <begin position="1"/>
        <end position="28"/>
    </location>
</feature>
<dbReference type="KEGG" id="tng:GSTEN00016535G001"/>
<comment type="function">
    <text evidence="15">Cadherins are calcium-dependent cell adhesion proteins. They preferentially interact with themselves in a homophilic manner in connecting cells; cadherins may thus contribute to the sorting of heterogeneous cell types.</text>
</comment>
<dbReference type="InterPro" id="IPR000233">
    <property type="entry name" value="Cadherin_Y-type_LIR"/>
</dbReference>
<comment type="caution">
    <text evidence="22">The sequence shown here is derived from an EMBL/GenBank/DDBJ whole genome shotgun (WGS) entry which is preliminary data.</text>
</comment>
<dbReference type="GO" id="GO:0034332">
    <property type="term" value="P:adherens junction organization"/>
    <property type="evidence" value="ECO:0007669"/>
    <property type="project" value="TreeGrafter"/>
</dbReference>
<evidence type="ECO:0000256" key="1">
    <source>
        <dbReference type="ARBA" id="ARBA00004251"/>
    </source>
</evidence>
<evidence type="ECO:0000256" key="10">
    <source>
        <dbReference type="ARBA" id="ARBA00022889"/>
    </source>
</evidence>
<evidence type="ECO:0000256" key="20">
    <source>
        <dbReference type="SAM" id="SignalP"/>
    </source>
</evidence>
<gene>
    <name evidence="22" type="ORF">GSTENG00016535001</name>
</gene>
<dbReference type="InterPro" id="IPR039808">
    <property type="entry name" value="Cadherin"/>
</dbReference>
<dbReference type="InterPro" id="IPR020894">
    <property type="entry name" value="Cadherin_CS"/>
</dbReference>
<comment type="subcellular location">
    <subcellularLocation>
        <location evidence="2">Cell junction</location>
        <location evidence="2">Adherens junction</location>
    </subcellularLocation>
    <subcellularLocation>
        <location evidence="1 18">Cell membrane</location>
        <topology evidence="1 18">Single-pass type I membrane protein</topology>
    </subcellularLocation>
</comment>